<evidence type="ECO:0000256" key="2">
    <source>
        <dbReference type="ARBA" id="ARBA00022670"/>
    </source>
</evidence>
<accession>A0AAV8CI35</accession>
<dbReference type="InterPro" id="IPR000169">
    <property type="entry name" value="Pept_cys_AS"/>
</dbReference>
<dbReference type="CDD" id="cd02248">
    <property type="entry name" value="Peptidase_C1A"/>
    <property type="match status" value="1"/>
</dbReference>
<dbReference type="GO" id="GO:0008234">
    <property type="term" value="F:cysteine-type peptidase activity"/>
    <property type="evidence" value="ECO:0007669"/>
    <property type="project" value="UniProtKB-KW"/>
</dbReference>
<dbReference type="InterPro" id="IPR025661">
    <property type="entry name" value="Pept_asp_AS"/>
</dbReference>
<dbReference type="Pfam" id="PF08246">
    <property type="entry name" value="Inhibitor_I29"/>
    <property type="match status" value="1"/>
</dbReference>
<dbReference type="EMBL" id="JAMFTS010000005">
    <property type="protein sequence ID" value="KAJ4754137.1"/>
    <property type="molecule type" value="Genomic_DNA"/>
</dbReference>
<keyword evidence="3" id="KW-0732">Signal</keyword>
<feature type="domain" description="Peptidase C1A papain C-terminal" evidence="7">
    <location>
        <begin position="128"/>
        <end position="349"/>
    </location>
</feature>
<comment type="caution">
    <text evidence="9">The sequence shown here is derived from an EMBL/GenBank/DDBJ whole genome shotgun (WGS) entry which is preliminary data.</text>
</comment>
<evidence type="ECO:0000256" key="4">
    <source>
        <dbReference type="ARBA" id="ARBA00022801"/>
    </source>
</evidence>
<dbReference type="InterPro" id="IPR025660">
    <property type="entry name" value="Pept_his_AS"/>
</dbReference>
<name>A0AAV8CI35_9POAL</name>
<evidence type="ECO:0000256" key="5">
    <source>
        <dbReference type="ARBA" id="ARBA00022807"/>
    </source>
</evidence>
<evidence type="ECO:0000259" key="8">
    <source>
        <dbReference type="SMART" id="SM00848"/>
    </source>
</evidence>
<dbReference type="AlphaFoldDB" id="A0AAV8CI35"/>
<dbReference type="GO" id="GO:0006508">
    <property type="term" value="P:proteolysis"/>
    <property type="evidence" value="ECO:0007669"/>
    <property type="project" value="UniProtKB-KW"/>
</dbReference>
<evidence type="ECO:0000256" key="6">
    <source>
        <dbReference type="ARBA" id="ARBA00023157"/>
    </source>
</evidence>
<keyword evidence="10" id="KW-1185">Reference proteome</keyword>
<gene>
    <name evidence="9" type="ORF">LUZ62_088542</name>
</gene>
<dbReference type="SMART" id="SM00645">
    <property type="entry name" value="Pept_C1"/>
    <property type="match status" value="1"/>
</dbReference>
<dbReference type="InterPro" id="IPR000668">
    <property type="entry name" value="Peptidase_C1A_C"/>
</dbReference>
<dbReference type="SMART" id="SM00848">
    <property type="entry name" value="Inhibitor_I29"/>
    <property type="match status" value="1"/>
</dbReference>
<dbReference type="InterPro" id="IPR038765">
    <property type="entry name" value="Papain-like_cys_pep_sf"/>
</dbReference>
<evidence type="ECO:0000256" key="3">
    <source>
        <dbReference type="ARBA" id="ARBA00022729"/>
    </source>
</evidence>
<evidence type="ECO:0000313" key="9">
    <source>
        <dbReference type="EMBL" id="KAJ4754137.1"/>
    </source>
</evidence>
<dbReference type="Pfam" id="PF00112">
    <property type="entry name" value="Peptidase_C1"/>
    <property type="match status" value="1"/>
</dbReference>
<evidence type="ECO:0000313" key="10">
    <source>
        <dbReference type="Proteomes" id="UP001140206"/>
    </source>
</evidence>
<keyword evidence="6" id="KW-1015">Disulfide bond</keyword>
<dbReference type="InterPro" id="IPR013128">
    <property type="entry name" value="Peptidase_C1A"/>
</dbReference>
<dbReference type="SUPFAM" id="SSF54001">
    <property type="entry name" value="Cysteine proteinases"/>
    <property type="match status" value="1"/>
</dbReference>
<keyword evidence="5" id="KW-0788">Thiol protease</keyword>
<protein>
    <submittedName>
        <fullName evidence="9">Cysteine protease</fullName>
    </submittedName>
</protein>
<reference evidence="9" key="1">
    <citation type="submission" date="2022-08" db="EMBL/GenBank/DDBJ databases">
        <authorList>
            <person name="Marques A."/>
        </authorList>
    </citation>
    <scope>NUCLEOTIDE SEQUENCE</scope>
    <source>
        <strain evidence="9">RhyPub2mFocal</strain>
        <tissue evidence="9">Leaves</tissue>
    </source>
</reference>
<evidence type="ECO:0000256" key="1">
    <source>
        <dbReference type="ARBA" id="ARBA00008455"/>
    </source>
</evidence>
<dbReference type="InterPro" id="IPR013201">
    <property type="entry name" value="Prot_inhib_I29"/>
</dbReference>
<sequence length="350" mass="38385">MKASLMAFSNRSSTTLLFALAFGLFIGAPIFTAGADYDPLLPVFEKWMNDTGKVYGNNTEKQHRFQVFKENYQFIESVKTQPGLTYTVGLNDFADLTNKEFLEKFAQSRTPKPSNESTPFKYANCESIPCSIDWRDHCAVTPIKDQAYCGSCWAFSAVAAIEGINKIKTGNLISLSEQELVDCDFRSSGCLGGWPHNAFQWVVENGGITTEEKYPYTSGATDTQGTCEASKTSSHDVTISGFEFVPPYSESDLEKAVANQPVSIAIDASGSFHQFYSSGIFNGPCEADTFHLNHAVTIVGYGAENGIKYWIVKNSWGTSWGDSGYIKMQKDISNTAGLCGLAIKPAYPTK</sequence>
<dbReference type="InterPro" id="IPR039417">
    <property type="entry name" value="Peptidase_C1A_papain-like"/>
</dbReference>
<dbReference type="PROSITE" id="PS00139">
    <property type="entry name" value="THIOL_PROTEASE_CYS"/>
    <property type="match status" value="1"/>
</dbReference>
<comment type="similarity">
    <text evidence="1">Belongs to the peptidase C1 family.</text>
</comment>
<dbReference type="PRINTS" id="PR00705">
    <property type="entry name" value="PAPAIN"/>
</dbReference>
<feature type="domain" description="Cathepsin propeptide inhibitor" evidence="8">
    <location>
        <begin position="44"/>
        <end position="101"/>
    </location>
</feature>
<dbReference type="PROSITE" id="PS00639">
    <property type="entry name" value="THIOL_PROTEASE_HIS"/>
    <property type="match status" value="1"/>
</dbReference>
<organism evidence="9 10">
    <name type="scientific">Rhynchospora pubera</name>
    <dbReference type="NCBI Taxonomy" id="906938"/>
    <lineage>
        <taxon>Eukaryota</taxon>
        <taxon>Viridiplantae</taxon>
        <taxon>Streptophyta</taxon>
        <taxon>Embryophyta</taxon>
        <taxon>Tracheophyta</taxon>
        <taxon>Spermatophyta</taxon>
        <taxon>Magnoliopsida</taxon>
        <taxon>Liliopsida</taxon>
        <taxon>Poales</taxon>
        <taxon>Cyperaceae</taxon>
        <taxon>Cyperoideae</taxon>
        <taxon>Rhynchosporeae</taxon>
        <taxon>Rhynchospora</taxon>
    </lineage>
</organism>
<keyword evidence="2 9" id="KW-0645">Protease</keyword>
<dbReference type="Gene3D" id="3.90.70.10">
    <property type="entry name" value="Cysteine proteinases"/>
    <property type="match status" value="1"/>
</dbReference>
<dbReference type="FunFam" id="3.90.70.10:FF:000023">
    <property type="entry name" value="Senescence-specific cysteine protease SAG39"/>
    <property type="match status" value="1"/>
</dbReference>
<dbReference type="PROSITE" id="PS00640">
    <property type="entry name" value="THIOL_PROTEASE_ASN"/>
    <property type="match status" value="1"/>
</dbReference>
<proteinExistence type="inferred from homology"/>
<dbReference type="PANTHER" id="PTHR12411">
    <property type="entry name" value="CYSTEINE PROTEASE FAMILY C1-RELATED"/>
    <property type="match status" value="1"/>
</dbReference>
<dbReference type="Proteomes" id="UP001140206">
    <property type="component" value="Chromosome 5"/>
</dbReference>
<keyword evidence="4" id="KW-0378">Hydrolase</keyword>
<evidence type="ECO:0000259" key="7">
    <source>
        <dbReference type="SMART" id="SM00645"/>
    </source>
</evidence>